<dbReference type="InterPro" id="IPR017560">
    <property type="entry name" value="Cyt_c_biogenesis_CcmI"/>
</dbReference>
<name>A0A8G2BIG9_9PROT</name>
<evidence type="ECO:0000256" key="6">
    <source>
        <dbReference type="SAM" id="Coils"/>
    </source>
</evidence>
<keyword evidence="4 5" id="KW-0802">TPR repeat</keyword>
<dbReference type="RefSeq" id="WP_093149407.1">
    <property type="nucleotide sequence ID" value="NZ_FNBW01000004.1"/>
</dbReference>
<keyword evidence="2" id="KW-0677">Repeat</keyword>
<dbReference type="InterPro" id="IPR019734">
    <property type="entry name" value="TPR_rpt"/>
</dbReference>
<dbReference type="OrthoDB" id="9815847at2"/>
<evidence type="ECO:0000256" key="3">
    <source>
        <dbReference type="ARBA" id="ARBA00022748"/>
    </source>
</evidence>
<feature type="domain" description="Cytochrome c-type biogenesis protein H TPR" evidence="7">
    <location>
        <begin position="335"/>
        <end position="455"/>
    </location>
</feature>
<accession>A0A8G2BIG9</accession>
<dbReference type="GO" id="GO:0030313">
    <property type="term" value="C:cell envelope"/>
    <property type="evidence" value="ECO:0007669"/>
    <property type="project" value="UniProtKB-SubCell"/>
</dbReference>
<dbReference type="GO" id="GO:0017004">
    <property type="term" value="P:cytochrome complex assembly"/>
    <property type="evidence" value="ECO:0007669"/>
    <property type="project" value="UniProtKB-KW"/>
</dbReference>
<evidence type="ECO:0000313" key="9">
    <source>
        <dbReference type="Proteomes" id="UP000198615"/>
    </source>
</evidence>
<keyword evidence="6" id="KW-0175">Coiled coil</keyword>
<evidence type="ECO:0000313" key="8">
    <source>
        <dbReference type="EMBL" id="SDF52900.1"/>
    </source>
</evidence>
<feature type="repeat" description="TPR" evidence="5">
    <location>
        <begin position="347"/>
        <end position="380"/>
    </location>
</feature>
<evidence type="ECO:0000256" key="4">
    <source>
        <dbReference type="ARBA" id="ARBA00022803"/>
    </source>
</evidence>
<keyword evidence="9" id="KW-1185">Reference proteome</keyword>
<dbReference type="SMART" id="SM00028">
    <property type="entry name" value="TPR"/>
    <property type="match status" value="3"/>
</dbReference>
<sequence length="470" mass="50814">MMFWAVAGVLVLAAVLALIAPLVRRRQATAPRAEHGLAVLKDQLAEIERDRAAGRLADAEADAARIEVERRILAEADRDEAPTATDPASTRWRRFTVAALIIVGVPAATAAVYLHAGSPGMPDLPLSARADERTRMAELAQRQRGIMEMVQNLEQRLGSQPDDLEGWMLLGRSRLALGDFEQAAVAFRRSAGLGGGAEALGEMAEALVRRDRGIVTPDARQAFRDVLEIAPADPRARYYLALGALQAGDAESALRQWLALAADTPPDAPWRAGLMQRMEDVAAENGIDLAALGQEVVGERPTASGPRGPSQEDVAAAQSMSSEDRLAMIRGMVDGLQARLEADPSDIDGWLRLGRSWQVLGEPEKSVAAYKEAAERAPDRADVQLDYARALFPPGTANRAMPQAFIDTVARVREIEPENPEGLFFGGMIAARKGDTEAARDLWTRLLERLPEDSPIRAAIQQRLAILGEG</sequence>
<dbReference type="GO" id="GO:0005886">
    <property type="term" value="C:plasma membrane"/>
    <property type="evidence" value="ECO:0007669"/>
    <property type="project" value="TreeGrafter"/>
</dbReference>
<reference evidence="8 9" key="1">
    <citation type="submission" date="2016-10" db="EMBL/GenBank/DDBJ databases">
        <authorList>
            <person name="Varghese N."/>
            <person name="Submissions S."/>
        </authorList>
    </citation>
    <scope>NUCLEOTIDE SEQUENCE [LARGE SCALE GENOMIC DNA]</scope>
    <source>
        <strain evidence="8 9">DSM 18839</strain>
    </source>
</reference>
<dbReference type="InterPro" id="IPR051263">
    <property type="entry name" value="C-type_cytochrome_biogenesis"/>
</dbReference>
<evidence type="ECO:0000259" key="7">
    <source>
        <dbReference type="Pfam" id="PF23914"/>
    </source>
</evidence>
<protein>
    <submittedName>
        <fullName evidence="8">Cytochrome c-type biogenesis protein CcmH</fullName>
    </submittedName>
</protein>
<proteinExistence type="predicted"/>
<dbReference type="Pfam" id="PF23914">
    <property type="entry name" value="TPR_CcmH_CycH"/>
    <property type="match status" value="2"/>
</dbReference>
<evidence type="ECO:0000256" key="1">
    <source>
        <dbReference type="ARBA" id="ARBA00004196"/>
    </source>
</evidence>
<comment type="caution">
    <text evidence="8">The sequence shown here is derived from an EMBL/GenBank/DDBJ whole genome shotgun (WGS) entry which is preliminary data.</text>
</comment>
<dbReference type="PANTHER" id="PTHR47870:SF4">
    <property type="entry name" value="CYTOCHROME C-TYPE BIOGENESIS PROTEIN CYCH"/>
    <property type="match status" value="1"/>
</dbReference>
<dbReference type="InterPro" id="IPR011990">
    <property type="entry name" value="TPR-like_helical_dom_sf"/>
</dbReference>
<dbReference type="PROSITE" id="PS50005">
    <property type="entry name" value="TPR"/>
    <property type="match status" value="1"/>
</dbReference>
<comment type="subcellular location">
    <subcellularLocation>
        <location evidence="1">Cell envelope</location>
    </subcellularLocation>
</comment>
<feature type="domain" description="Cytochrome c-type biogenesis protein H TPR" evidence="7">
    <location>
        <begin position="146"/>
        <end position="269"/>
    </location>
</feature>
<dbReference type="EMBL" id="FNBW01000004">
    <property type="protein sequence ID" value="SDF52900.1"/>
    <property type="molecule type" value="Genomic_DNA"/>
</dbReference>
<dbReference type="AlphaFoldDB" id="A0A8G2BIG9"/>
<dbReference type="NCBIfam" id="TIGR03142">
    <property type="entry name" value="cytochro_ccmI"/>
    <property type="match status" value="1"/>
</dbReference>
<dbReference type="SUPFAM" id="SSF48452">
    <property type="entry name" value="TPR-like"/>
    <property type="match status" value="2"/>
</dbReference>
<feature type="coiled-coil region" evidence="6">
    <location>
        <begin position="49"/>
        <end position="76"/>
    </location>
</feature>
<dbReference type="Proteomes" id="UP000198615">
    <property type="component" value="Unassembled WGS sequence"/>
</dbReference>
<keyword evidence="3" id="KW-0201">Cytochrome c-type biogenesis</keyword>
<dbReference type="Gene3D" id="1.25.40.10">
    <property type="entry name" value="Tetratricopeptide repeat domain"/>
    <property type="match status" value="2"/>
</dbReference>
<dbReference type="InterPro" id="IPR056413">
    <property type="entry name" value="TPR_CcmH_CycH"/>
</dbReference>
<evidence type="ECO:0000256" key="5">
    <source>
        <dbReference type="PROSITE-ProRule" id="PRU00339"/>
    </source>
</evidence>
<organism evidence="8 9">
    <name type="scientific">Thalassobaculum litoreum DSM 18839</name>
    <dbReference type="NCBI Taxonomy" id="1123362"/>
    <lineage>
        <taxon>Bacteria</taxon>
        <taxon>Pseudomonadati</taxon>
        <taxon>Pseudomonadota</taxon>
        <taxon>Alphaproteobacteria</taxon>
        <taxon>Rhodospirillales</taxon>
        <taxon>Thalassobaculaceae</taxon>
        <taxon>Thalassobaculum</taxon>
    </lineage>
</organism>
<dbReference type="PANTHER" id="PTHR47870">
    <property type="entry name" value="CYTOCHROME C-TYPE BIOGENESIS PROTEIN CCMH"/>
    <property type="match status" value="1"/>
</dbReference>
<gene>
    <name evidence="8" type="ORF">SAMN05660686_01555</name>
</gene>
<evidence type="ECO:0000256" key="2">
    <source>
        <dbReference type="ARBA" id="ARBA00022737"/>
    </source>
</evidence>